<dbReference type="InterPro" id="IPR002176">
    <property type="entry name" value="X-over_junc_endoDNase_RuvC"/>
</dbReference>
<dbReference type="PANTHER" id="PTHR30194">
    <property type="entry name" value="CROSSOVER JUNCTION ENDODEOXYRIBONUCLEASE RUVC"/>
    <property type="match status" value="1"/>
</dbReference>
<dbReference type="EC" id="3.1.21.10" evidence="13"/>
<dbReference type="GO" id="GO:0003677">
    <property type="term" value="F:DNA binding"/>
    <property type="evidence" value="ECO:0007669"/>
    <property type="project" value="UniProtKB-KW"/>
</dbReference>
<dbReference type="GO" id="GO:0006310">
    <property type="term" value="P:DNA recombination"/>
    <property type="evidence" value="ECO:0007669"/>
    <property type="project" value="UniProtKB-KW"/>
</dbReference>
<evidence type="ECO:0000256" key="6">
    <source>
        <dbReference type="ARBA" id="ARBA00022763"/>
    </source>
</evidence>
<keyword evidence="8" id="KW-0460">Magnesium</keyword>
<organism evidence="15">
    <name type="scientific">uncultured Desulfobacterium sp</name>
    <dbReference type="NCBI Taxonomy" id="201089"/>
    <lineage>
        <taxon>Bacteria</taxon>
        <taxon>Pseudomonadati</taxon>
        <taxon>Thermodesulfobacteriota</taxon>
        <taxon>Desulfobacteria</taxon>
        <taxon>Desulfobacterales</taxon>
        <taxon>Desulfobacteriaceae</taxon>
        <taxon>Desulfobacterium</taxon>
        <taxon>environmental samples</taxon>
    </lineage>
</organism>
<dbReference type="EMBL" id="FR695868">
    <property type="protein sequence ID" value="CBX28465.1"/>
    <property type="molecule type" value="Genomic_DNA"/>
</dbReference>
<dbReference type="SUPFAM" id="SSF53098">
    <property type="entry name" value="Ribonuclease H-like"/>
    <property type="match status" value="1"/>
</dbReference>
<proteinExistence type="inferred from homology"/>
<dbReference type="PANTHER" id="PTHR30194:SF3">
    <property type="entry name" value="CROSSOVER JUNCTION ENDODEOXYRIBONUCLEASE RUVC"/>
    <property type="match status" value="1"/>
</dbReference>
<dbReference type="Gene3D" id="3.30.420.10">
    <property type="entry name" value="Ribonuclease H-like superfamily/Ribonuclease H"/>
    <property type="match status" value="1"/>
</dbReference>
<evidence type="ECO:0000256" key="7">
    <source>
        <dbReference type="ARBA" id="ARBA00022801"/>
    </source>
</evidence>
<dbReference type="InterPro" id="IPR036397">
    <property type="entry name" value="RNaseH_sf"/>
</dbReference>
<dbReference type="GO" id="GO:0008821">
    <property type="term" value="F:crossover junction DNA endonuclease activity"/>
    <property type="evidence" value="ECO:0007669"/>
    <property type="project" value="UniProtKB-EC"/>
</dbReference>
<dbReference type="CDD" id="cd16962">
    <property type="entry name" value="RuvC"/>
    <property type="match status" value="1"/>
</dbReference>
<reference evidence="15" key="1">
    <citation type="journal article" date="2011" name="Environ. Microbiol.">
        <title>Genomic insights into the metabolic potential of the polycyclic aromatic hydrocarbon degrading sulfate-reducing Deltaproteobacterium N47.</title>
        <authorList>
            <person name="Bergmann F."/>
            <person name="Selesi D."/>
            <person name="Weinmaier T."/>
            <person name="Tischler P."/>
            <person name="Rattei T."/>
            <person name="Meckenstock R.U."/>
        </authorList>
    </citation>
    <scope>NUCLEOTIDE SEQUENCE</scope>
</reference>
<gene>
    <name evidence="15" type="ORF">N47_G37890</name>
</gene>
<evidence type="ECO:0000256" key="11">
    <source>
        <dbReference type="ARBA" id="ARBA00023204"/>
    </source>
</evidence>
<evidence type="ECO:0000256" key="2">
    <source>
        <dbReference type="ARBA" id="ARBA00022490"/>
    </source>
</evidence>
<evidence type="ECO:0000256" key="12">
    <source>
        <dbReference type="ARBA" id="ARBA00029354"/>
    </source>
</evidence>
<evidence type="ECO:0000256" key="8">
    <source>
        <dbReference type="ARBA" id="ARBA00022842"/>
    </source>
</evidence>
<keyword evidence="2" id="KW-0963">Cytoplasm</keyword>
<accession>E1YD21</accession>
<evidence type="ECO:0000313" key="15">
    <source>
        <dbReference type="EMBL" id="CBX28465.1"/>
    </source>
</evidence>
<keyword evidence="11" id="KW-0234">DNA repair</keyword>
<protein>
    <recommendedName>
        <fullName evidence="13">crossover junction endodeoxyribonuclease</fullName>
        <ecNumber evidence="13">3.1.21.10</ecNumber>
    </recommendedName>
    <alternativeName>
        <fullName evidence="14">Holliday junction resolvase RuvC</fullName>
    </alternativeName>
</protein>
<evidence type="ECO:0000256" key="1">
    <source>
        <dbReference type="ARBA" id="ARBA00009518"/>
    </source>
</evidence>
<dbReference type="GO" id="GO:0006281">
    <property type="term" value="P:DNA repair"/>
    <property type="evidence" value="ECO:0007669"/>
    <property type="project" value="UniProtKB-KW"/>
</dbReference>
<evidence type="ECO:0000256" key="4">
    <source>
        <dbReference type="ARBA" id="ARBA00022723"/>
    </source>
</evidence>
<sequence length="167" mass="18205">MLKEQKMIKVIGIDPGLASTGVGIICGAGLKIQRFSFGSINTSKNQVLAERLDHIYSKLLLLLKDEKPDLMVLEDVFSLDTYPKSGINLGKVTGVILLSACHAGVRTSEVAVREVKHVLTGNGNANKEQLELTVRHLLKLNTPIKPYHASDAIALALLGLFRHNNNK</sequence>
<comment type="similarity">
    <text evidence="1">Belongs to the RuvC family.</text>
</comment>
<keyword evidence="4" id="KW-0479">Metal-binding</keyword>
<evidence type="ECO:0000256" key="9">
    <source>
        <dbReference type="ARBA" id="ARBA00023125"/>
    </source>
</evidence>
<evidence type="ECO:0000256" key="5">
    <source>
        <dbReference type="ARBA" id="ARBA00022759"/>
    </source>
</evidence>
<dbReference type="GO" id="GO:0046872">
    <property type="term" value="F:metal ion binding"/>
    <property type="evidence" value="ECO:0007669"/>
    <property type="project" value="UniProtKB-KW"/>
</dbReference>
<dbReference type="Pfam" id="PF02075">
    <property type="entry name" value="RuvC"/>
    <property type="match status" value="1"/>
</dbReference>
<evidence type="ECO:0000256" key="14">
    <source>
        <dbReference type="ARBA" id="ARBA00030265"/>
    </source>
</evidence>
<dbReference type="FunFam" id="3.30.420.10:FF:000002">
    <property type="entry name" value="Crossover junction endodeoxyribonuclease RuvC"/>
    <property type="match status" value="1"/>
</dbReference>
<keyword evidence="5" id="KW-0255">Endonuclease</keyword>
<dbReference type="PRINTS" id="PR00696">
    <property type="entry name" value="RSOLVASERUVC"/>
</dbReference>
<dbReference type="AlphaFoldDB" id="E1YD21"/>
<keyword evidence="10" id="KW-0233">DNA recombination</keyword>
<evidence type="ECO:0000256" key="3">
    <source>
        <dbReference type="ARBA" id="ARBA00022722"/>
    </source>
</evidence>
<dbReference type="InterPro" id="IPR012337">
    <property type="entry name" value="RNaseH-like_sf"/>
</dbReference>
<comment type="catalytic activity">
    <reaction evidence="12">
        <text>Endonucleolytic cleavage at a junction such as a reciprocal single-stranded crossover between two homologous DNA duplexes (Holliday junction).</text>
        <dbReference type="EC" id="3.1.21.10"/>
    </reaction>
</comment>
<keyword evidence="6" id="KW-0227">DNA damage</keyword>
<keyword evidence="9" id="KW-0238">DNA-binding</keyword>
<keyword evidence="7" id="KW-0378">Hydrolase</keyword>
<keyword evidence="3" id="KW-0540">Nuclease</keyword>
<name>E1YD21_9BACT</name>
<evidence type="ECO:0000256" key="10">
    <source>
        <dbReference type="ARBA" id="ARBA00023172"/>
    </source>
</evidence>
<evidence type="ECO:0000256" key="13">
    <source>
        <dbReference type="ARBA" id="ARBA00029488"/>
    </source>
</evidence>